<dbReference type="EMBL" id="MRVI01000002">
    <property type="protein sequence ID" value="OOC58792.1"/>
    <property type="molecule type" value="Genomic_DNA"/>
</dbReference>
<reference evidence="3 4" key="1">
    <citation type="submission" date="2016-12" db="EMBL/GenBank/DDBJ databases">
        <title>Genome sequencing and description of Paenibacillus sp. nov. from high altitude lake in the Indian Trans- Himalayas.</title>
        <authorList>
            <person name="Kiran S."/>
            <person name="Swarnkar M.K."/>
            <person name="Rana A."/>
            <person name="Tewari R."/>
            <person name="Gulati A."/>
        </authorList>
    </citation>
    <scope>NUCLEOTIDE SEQUENCE [LARGE SCALE GENOMIC DNA]</scope>
    <source>
        <strain evidence="3 4">IHBB 9951</strain>
    </source>
</reference>
<proteinExistence type="inferred from homology"/>
<dbReference type="SUPFAM" id="SSF48264">
    <property type="entry name" value="Cytochrome P450"/>
    <property type="match status" value="1"/>
</dbReference>
<accession>A0ABX3JSS7</accession>
<dbReference type="RefSeq" id="WP_077569697.1">
    <property type="nucleotide sequence ID" value="NZ_MRVI01000002.1"/>
</dbReference>
<dbReference type="Gene3D" id="1.10.630.10">
    <property type="entry name" value="Cytochrome P450"/>
    <property type="match status" value="1"/>
</dbReference>
<dbReference type="PROSITE" id="PS00086">
    <property type="entry name" value="CYTOCHROME_P450"/>
    <property type="match status" value="1"/>
</dbReference>
<dbReference type="InterPro" id="IPR001128">
    <property type="entry name" value="Cyt_P450"/>
</dbReference>
<evidence type="ECO:0000313" key="3">
    <source>
        <dbReference type="EMBL" id="OOC58792.1"/>
    </source>
</evidence>
<protein>
    <recommendedName>
        <fullName evidence="5">Cytochrome</fullName>
    </recommendedName>
</protein>
<dbReference type="Proteomes" id="UP000189059">
    <property type="component" value="Unassembled WGS sequence"/>
</dbReference>
<dbReference type="CDD" id="cd11033">
    <property type="entry name" value="CYP142-like"/>
    <property type="match status" value="1"/>
</dbReference>
<dbReference type="PRINTS" id="PR00359">
    <property type="entry name" value="BP450"/>
</dbReference>
<dbReference type="PANTHER" id="PTHR46696:SF4">
    <property type="entry name" value="BIOTIN BIOSYNTHESIS CYTOCHROME P450"/>
    <property type="match status" value="1"/>
</dbReference>
<gene>
    <name evidence="3" type="ORF">BBD40_24255</name>
</gene>
<dbReference type="InterPro" id="IPR036396">
    <property type="entry name" value="Cyt_P450_sf"/>
</dbReference>
<keyword evidence="2" id="KW-0503">Monooxygenase</keyword>
<dbReference type="InterPro" id="IPR002397">
    <property type="entry name" value="Cyt_P450_B"/>
</dbReference>
<comment type="similarity">
    <text evidence="1 2">Belongs to the cytochrome P450 family.</text>
</comment>
<dbReference type="InterPro" id="IPR017972">
    <property type="entry name" value="Cyt_P450_CS"/>
</dbReference>
<comment type="caution">
    <text evidence="3">The sequence shown here is derived from an EMBL/GenBank/DDBJ whole genome shotgun (WGS) entry which is preliminary data.</text>
</comment>
<evidence type="ECO:0000256" key="2">
    <source>
        <dbReference type="RuleBase" id="RU000461"/>
    </source>
</evidence>
<organism evidence="3 4">
    <name type="scientific">Paenibacillus ihbetae</name>
    <dbReference type="NCBI Taxonomy" id="1870820"/>
    <lineage>
        <taxon>Bacteria</taxon>
        <taxon>Bacillati</taxon>
        <taxon>Bacillota</taxon>
        <taxon>Bacilli</taxon>
        <taxon>Bacillales</taxon>
        <taxon>Paenibacillaceae</taxon>
        <taxon>Paenibacillus</taxon>
    </lineage>
</organism>
<keyword evidence="4" id="KW-1185">Reference proteome</keyword>
<evidence type="ECO:0000313" key="4">
    <source>
        <dbReference type="Proteomes" id="UP000189059"/>
    </source>
</evidence>
<keyword evidence="2" id="KW-0349">Heme</keyword>
<name>A0ABX3JSS7_9BACL</name>
<keyword evidence="2" id="KW-0560">Oxidoreductase</keyword>
<keyword evidence="2" id="KW-0408">Iron</keyword>
<evidence type="ECO:0000256" key="1">
    <source>
        <dbReference type="ARBA" id="ARBA00010617"/>
    </source>
</evidence>
<dbReference type="Pfam" id="PF00067">
    <property type="entry name" value="p450"/>
    <property type="match status" value="1"/>
</dbReference>
<sequence length="402" mass="45406">MKLADIDLTDLELFASGRIDSYFAALRQYTPVFWNPTSSSSGFWAITRYHDILNAWKDTKALSSEYGNMLRLHGRRDPAAGRMINVTDPPRHAQLYALLGSAINRKMVAEMEPRIRAIICELLDRVVEGEVFDFVEDVAAKLPVAVTCELLGVPSTDWELMADLSRAAVTGEDPEFRREDSVKKSLTTAHTQLLSYFLNLIRSRRQNPAQDVISRLIQAEKDGVRLSDQEIALNCFVLLMGGNETTKYAAAGGLLAFITHPTEWERLLQDPTLLSSAIEEILRWTTPNVHVMRVATKDIQIRDQTIYSGQAVTLWTASANRDEEVFPSPYKFDIGRSPNRHLTFGAGPHHCFGAGLARLELKLLFGEILKRRYLAEVHEFPTRVVSNFMQGYKHLSIAFTRH</sequence>
<evidence type="ECO:0008006" key="5">
    <source>
        <dbReference type="Google" id="ProtNLM"/>
    </source>
</evidence>
<keyword evidence="2" id="KW-0479">Metal-binding</keyword>
<dbReference type="PANTHER" id="PTHR46696">
    <property type="entry name" value="P450, PUTATIVE (EUROFUNG)-RELATED"/>
    <property type="match status" value="1"/>
</dbReference>